<feature type="transmembrane region" description="Helical" evidence="7">
    <location>
        <begin position="12"/>
        <end position="34"/>
    </location>
</feature>
<evidence type="ECO:0000256" key="4">
    <source>
        <dbReference type="ARBA" id="ARBA00022692"/>
    </source>
</evidence>
<keyword evidence="4 7" id="KW-0812">Transmembrane</keyword>
<protein>
    <submittedName>
        <fullName evidence="9">Carbohydrate ABC transporter permease</fullName>
    </submittedName>
</protein>
<dbReference type="EMBL" id="CP034437">
    <property type="protein sequence ID" value="AZN43325.1"/>
    <property type="molecule type" value="Genomic_DNA"/>
</dbReference>
<evidence type="ECO:0000313" key="9">
    <source>
        <dbReference type="EMBL" id="AZN43325.1"/>
    </source>
</evidence>
<dbReference type="GO" id="GO:0005886">
    <property type="term" value="C:plasma membrane"/>
    <property type="evidence" value="ECO:0007669"/>
    <property type="project" value="UniProtKB-SubCell"/>
</dbReference>
<keyword evidence="10" id="KW-1185">Reference proteome</keyword>
<proteinExistence type="predicted"/>
<dbReference type="InterPro" id="IPR000515">
    <property type="entry name" value="MetI-like"/>
</dbReference>
<accession>A0A3S9ACA8</accession>
<keyword evidence="3" id="KW-1003">Cell membrane</keyword>
<dbReference type="PANTHER" id="PTHR43744">
    <property type="entry name" value="ABC TRANSPORTER PERMEASE PROTEIN MG189-RELATED-RELATED"/>
    <property type="match status" value="1"/>
</dbReference>
<dbReference type="OrthoDB" id="9810086at2"/>
<feature type="transmembrane region" description="Helical" evidence="7">
    <location>
        <begin position="111"/>
        <end position="128"/>
    </location>
</feature>
<dbReference type="Proteomes" id="UP000272528">
    <property type="component" value="Chromosome"/>
</dbReference>
<comment type="subcellular location">
    <subcellularLocation>
        <location evidence="1">Cell membrane</location>
        <topology evidence="1">Multi-pass membrane protein</topology>
    </subcellularLocation>
</comment>
<evidence type="ECO:0000256" key="6">
    <source>
        <dbReference type="ARBA" id="ARBA00023136"/>
    </source>
</evidence>
<keyword evidence="6 7" id="KW-0472">Membrane</keyword>
<evidence type="ECO:0000256" key="2">
    <source>
        <dbReference type="ARBA" id="ARBA00022448"/>
    </source>
</evidence>
<name>A0A3S9ACA8_9BACL</name>
<evidence type="ECO:0000256" key="3">
    <source>
        <dbReference type="ARBA" id="ARBA00022475"/>
    </source>
</evidence>
<reference evidence="10" key="1">
    <citation type="submission" date="2018-12" db="EMBL/GenBank/DDBJ databases">
        <title>Genome sequence of Peanibacillus sp.</title>
        <authorList>
            <person name="Subramani G."/>
            <person name="Srinivasan S."/>
            <person name="Kim M.K."/>
        </authorList>
    </citation>
    <scope>NUCLEOTIDE SEQUENCE [LARGE SCALE GENOMIC DNA]</scope>
    <source>
        <strain evidence="10">18JY67-1</strain>
    </source>
</reference>
<dbReference type="AlphaFoldDB" id="A0A3S9ACA8"/>
<evidence type="ECO:0000256" key="1">
    <source>
        <dbReference type="ARBA" id="ARBA00004651"/>
    </source>
</evidence>
<dbReference type="Gene3D" id="1.10.3720.10">
    <property type="entry name" value="MetI-like"/>
    <property type="match status" value="1"/>
</dbReference>
<dbReference type="InterPro" id="IPR035906">
    <property type="entry name" value="MetI-like_sf"/>
</dbReference>
<dbReference type="Pfam" id="PF00528">
    <property type="entry name" value="BPD_transp_1"/>
    <property type="match status" value="1"/>
</dbReference>
<gene>
    <name evidence="9" type="ORF">EJC50_29280</name>
</gene>
<sequence>MWRLTRGEKAFTVINSSLLAIFAFVCAYPLWYIVVLSFNEGRDASLGGIFWWPRLFTLDNFRVILNDNTIVHAFWISVARTSIGTAGSLLITSMVAYGLSRKELPGRNQMLLIFLFVMLFNGGLIPYYLQLVHLKLINNFWVYVLPGLFSIWNMFVMKTSFQNSIPEAVVESMKLDGAGYIRIYFSIVLPFSMPLFAALGLFTAVGHWNDWFTGAFFVNDLNLQPLPTYLQRIMSTIEASQMISASQMTSAHSVSLYNPDAITSKSVRMATIVITILPILFVYPFVQRFFVKGVLIGSVKE</sequence>
<keyword evidence="2" id="KW-0813">Transport</keyword>
<keyword evidence="5 7" id="KW-1133">Transmembrane helix</keyword>
<feature type="transmembrane region" description="Helical" evidence="7">
    <location>
        <begin position="73"/>
        <end position="99"/>
    </location>
</feature>
<evidence type="ECO:0000259" key="8">
    <source>
        <dbReference type="Pfam" id="PF00528"/>
    </source>
</evidence>
<feature type="domain" description="ABC transmembrane type-1" evidence="8">
    <location>
        <begin position="111"/>
        <end position="294"/>
    </location>
</feature>
<evidence type="ECO:0000256" key="7">
    <source>
        <dbReference type="SAM" id="Phobius"/>
    </source>
</evidence>
<evidence type="ECO:0000256" key="5">
    <source>
        <dbReference type="ARBA" id="ARBA00022989"/>
    </source>
</evidence>
<organism evidence="9 10">
    <name type="scientific">Paenibacillus albus</name>
    <dbReference type="NCBI Taxonomy" id="2495582"/>
    <lineage>
        <taxon>Bacteria</taxon>
        <taxon>Bacillati</taxon>
        <taxon>Bacillota</taxon>
        <taxon>Bacilli</taxon>
        <taxon>Bacillales</taxon>
        <taxon>Paenibacillaceae</taxon>
        <taxon>Paenibacillus</taxon>
    </lineage>
</organism>
<dbReference type="PANTHER" id="PTHR43744:SF9">
    <property type="entry name" value="POLYGALACTURONAN_RHAMNOGALACTURONAN TRANSPORT SYSTEM PERMEASE PROTEIN YTCP"/>
    <property type="match status" value="1"/>
</dbReference>
<dbReference type="RefSeq" id="WP_126019755.1">
    <property type="nucleotide sequence ID" value="NZ_CP034437.1"/>
</dbReference>
<feature type="transmembrane region" description="Helical" evidence="7">
    <location>
        <begin position="183"/>
        <end position="205"/>
    </location>
</feature>
<dbReference type="KEGG" id="palb:EJC50_29280"/>
<dbReference type="CDD" id="cd06261">
    <property type="entry name" value="TM_PBP2"/>
    <property type="match status" value="1"/>
</dbReference>
<dbReference type="SUPFAM" id="SSF161098">
    <property type="entry name" value="MetI-like"/>
    <property type="match status" value="1"/>
</dbReference>
<feature type="transmembrane region" description="Helical" evidence="7">
    <location>
        <begin position="267"/>
        <end position="286"/>
    </location>
</feature>
<feature type="transmembrane region" description="Helical" evidence="7">
    <location>
        <begin position="140"/>
        <end position="157"/>
    </location>
</feature>
<evidence type="ECO:0000313" key="10">
    <source>
        <dbReference type="Proteomes" id="UP000272528"/>
    </source>
</evidence>
<dbReference type="GO" id="GO:0055085">
    <property type="term" value="P:transmembrane transport"/>
    <property type="evidence" value="ECO:0007669"/>
    <property type="project" value="InterPro"/>
</dbReference>